<gene>
    <name evidence="1" type="ORF">MM415A00396_0034</name>
</gene>
<reference evidence="1" key="1">
    <citation type="submission" date="2020-03" db="EMBL/GenBank/DDBJ databases">
        <title>The deep terrestrial virosphere.</title>
        <authorList>
            <person name="Holmfeldt K."/>
            <person name="Nilsson E."/>
            <person name="Simone D."/>
            <person name="Lopez-Fernandez M."/>
            <person name="Wu X."/>
            <person name="de Brujin I."/>
            <person name="Lundin D."/>
            <person name="Andersson A."/>
            <person name="Bertilsson S."/>
            <person name="Dopson M."/>
        </authorList>
    </citation>
    <scope>NUCLEOTIDE SEQUENCE</scope>
    <source>
        <strain evidence="1">MM415A00396</strain>
    </source>
</reference>
<dbReference type="EMBL" id="MT142491">
    <property type="protein sequence ID" value="QJA82598.1"/>
    <property type="molecule type" value="Genomic_DNA"/>
</dbReference>
<protein>
    <recommendedName>
        <fullName evidence="2">Mannose-6-phosphate isomerase</fullName>
    </recommendedName>
</protein>
<proteinExistence type="predicted"/>
<dbReference type="AlphaFoldDB" id="A0A6M3KMR2"/>
<organism evidence="1">
    <name type="scientific">viral metagenome</name>
    <dbReference type="NCBI Taxonomy" id="1070528"/>
    <lineage>
        <taxon>unclassified sequences</taxon>
        <taxon>metagenomes</taxon>
        <taxon>organismal metagenomes</taxon>
    </lineage>
</organism>
<evidence type="ECO:0000313" key="1">
    <source>
        <dbReference type="EMBL" id="QJA82598.1"/>
    </source>
</evidence>
<accession>A0A6M3KMR2</accession>
<name>A0A6M3KMR2_9ZZZZ</name>
<sequence length="171" mass="20021">MKSLFWRFLAKLLARPSVADWIIKRAQRTPYDHLAIADGSRIIRLPHDTALWPGDSWYMRRWWFLRFGRLQIRVHHILLADIGRDMHDHPWQFRTFILRGGYLEAREQAGGVRRRMRLPGTTAAMHRGEFHRIAKVAPDGAWTLFVTWGQRQGWGFKSPAGAVIPHEEYGA</sequence>
<evidence type="ECO:0008006" key="2">
    <source>
        <dbReference type="Google" id="ProtNLM"/>
    </source>
</evidence>